<protein>
    <submittedName>
        <fullName evidence="4">Uncharacterized protein</fullName>
    </submittedName>
</protein>
<evidence type="ECO:0000313" key="6">
    <source>
        <dbReference type="Proteomes" id="UP000501107"/>
    </source>
</evidence>
<dbReference type="EMBL" id="VKQN01000001">
    <property type="protein sequence ID" value="MDR4174821.1"/>
    <property type="molecule type" value="Genomic_DNA"/>
</dbReference>
<organism evidence="4 6">
    <name type="scientific">Bacillus thuringiensis</name>
    <dbReference type="NCBI Taxonomy" id="1428"/>
    <lineage>
        <taxon>Bacteria</taxon>
        <taxon>Bacillati</taxon>
        <taxon>Bacillota</taxon>
        <taxon>Bacilli</taxon>
        <taxon>Bacillales</taxon>
        <taxon>Bacillaceae</taxon>
        <taxon>Bacillus</taxon>
        <taxon>Bacillus cereus group</taxon>
    </lineage>
</organism>
<dbReference type="Proteomes" id="UP000031876">
    <property type="component" value="Plasmid 2"/>
</dbReference>
<accession>A0A0B5NKX9</accession>
<dbReference type="Proteomes" id="UP000501107">
    <property type="component" value="Plasmid unnamed3"/>
</dbReference>
<feature type="coiled-coil region" evidence="1">
    <location>
        <begin position="178"/>
        <end position="205"/>
    </location>
</feature>
<dbReference type="Proteomes" id="UP001181533">
    <property type="component" value="Unassembled WGS sequence"/>
</dbReference>
<name>A0A0B5NKX9_BACTU</name>
<evidence type="ECO:0000313" key="2">
    <source>
        <dbReference type="EMBL" id="AJG74042.1"/>
    </source>
</evidence>
<evidence type="ECO:0000313" key="3">
    <source>
        <dbReference type="EMBL" id="MDR4174821.1"/>
    </source>
</evidence>
<reference evidence="2 5" key="1">
    <citation type="journal article" date="2015" name="Genome Announc.">
        <title>Complete genome sequences for 35 biothreat assay-relevant bacillus species.</title>
        <authorList>
            <person name="Johnson S.L."/>
            <person name="Daligault H.E."/>
            <person name="Davenport K.W."/>
            <person name="Jaissle J."/>
            <person name="Frey K.G."/>
            <person name="Ladner J.T."/>
            <person name="Broomall S.M."/>
            <person name="Bishop-Lilly K.A."/>
            <person name="Bruce D.C."/>
            <person name="Gibbons H.S."/>
            <person name="Coyne S.R."/>
            <person name="Lo C.C."/>
            <person name="Meincke L."/>
            <person name="Munk A.C."/>
            <person name="Koroleva G.I."/>
            <person name="Rosenzweig C.N."/>
            <person name="Palacios G.F."/>
            <person name="Redden C.L."/>
            <person name="Minogue T.D."/>
            <person name="Chain P.S."/>
        </authorList>
    </citation>
    <scope>NUCLEOTIDE SEQUENCE [LARGE SCALE GENOMIC DNA]</scope>
    <source>
        <strain evidence="2 5">HD1011</strain>
        <plasmid evidence="2 5">2</plasmid>
    </source>
</reference>
<evidence type="ECO:0000313" key="5">
    <source>
        <dbReference type="Proteomes" id="UP000031876"/>
    </source>
</evidence>
<reference evidence="4 6" key="3">
    <citation type="submission" date="2020-05" db="EMBL/GenBank/DDBJ databases">
        <title>FDA dAtabase for Regulatory Grade micrObial Sequences (FDA-ARGOS): Supporting development and validation of Infectious Disease Dx tests.</title>
        <authorList>
            <person name="Nelson B."/>
            <person name="Plummer A."/>
            <person name="Tallon L."/>
            <person name="Sadzewicz L."/>
            <person name="Zhao X."/>
            <person name="Vavikolanu K."/>
            <person name="Mehta A."/>
            <person name="Aluvathingal J."/>
            <person name="Nadendla S."/>
            <person name="Myers T."/>
            <person name="Yan Y."/>
            <person name="Sichtig H."/>
        </authorList>
    </citation>
    <scope>NUCLEOTIDE SEQUENCE [LARGE SCALE GENOMIC DNA]</scope>
    <source>
        <strain evidence="4 6">FDAARGOS_795</strain>
        <plasmid evidence="4 6">unnamed3</plasmid>
    </source>
</reference>
<evidence type="ECO:0000313" key="4">
    <source>
        <dbReference type="EMBL" id="QKH22697.1"/>
    </source>
</evidence>
<dbReference type="KEGG" id="btw:BF38_5866"/>
<geneLocation type="plasmid" evidence="4 6">
    <name>unnamed3</name>
</geneLocation>
<evidence type="ECO:0000256" key="1">
    <source>
        <dbReference type="SAM" id="Coils"/>
    </source>
</evidence>
<gene>
    <name evidence="2" type="ORF">BF38_5866</name>
    <name evidence="3" type="ORF">FO599_01575</name>
    <name evidence="4" type="ORF">FOC89_01545</name>
</gene>
<dbReference type="EMBL" id="CP009334">
    <property type="protein sequence ID" value="AJG74042.1"/>
    <property type="molecule type" value="Genomic_DNA"/>
</dbReference>
<geneLocation type="plasmid" evidence="2 5">
    <name>2</name>
</geneLocation>
<dbReference type="RefSeq" id="WP_001108657.1">
    <property type="nucleotide sequence ID" value="NZ_CP009334.1"/>
</dbReference>
<reference evidence="3" key="2">
    <citation type="submission" date="2019-07" db="EMBL/GenBank/DDBJ databases">
        <title>Phylogenomic Reclassification of ATCC Bacillus Strains and Various Taxa within the Genus Bacillus.</title>
        <authorList>
            <person name="Riojas M.A."/>
            <person name="Frank A.M."/>
            <person name="Fenn S.L."/>
            <person name="King S.P."/>
            <person name="Brower S.M."/>
            <person name="Hazbon M.H."/>
        </authorList>
    </citation>
    <scope>NUCLEOTIDE SEQUENCE</scope>
    <source>
        <strain evidence="3">ATCC 35646</strain>
    </source>
</reference>
<keyword evidence="4" id="KW-0614">Plasmid</keyword>
<keyword evidence="1" id="KW-0175">Coiled coil</keyword>
<proteinExistence type="predicted"/>
<dbReference type="EMBL" id="CP053979">
    <property type="protein sequence ID" value="QKH22697.1"/>
    <property type="molecule type" value="Genomic_DNA"/>
</dbReference>
<sequence>MNYLVSTSNEYDLENYTKVDSLQAVIEADANSIILLHSFQEDSYKASLMLSNLYSTKGVNKFIYINNSPYEDVRVLIDSFKGVVEEDESLLEDEDEIAGLVEILKEDSLEIAIGETENQNSPFNVLTEFVSKLSEGDESLNDPLYLDVVNRALTSVNRDMKLQEERISLMGKGVIETYNNTTKTINNLQVKAEEMKNKLLEIEHDKKYSGASRNRASNLSFYPPIIYTGNIPLIVFKEMSACRYLTSMVLAYKNHLETIKNKRVRLIVVSGKQELTKRRYEGFFELTLQSMKSEYAITKDVAFTTTPLRDMMLEMTKKSDEVILILDRTYEKDPIFTNKAKVIHCVTSIGELRKYNLKSEESIISIRGLKNSLMRLTHIDRYPEGVENRLDRYEKTFYESFNRIDEFVGITR</sequence>
<dbReference type="AlphaFoldDB" id="A0A0B5NKX9"/>